<name>A0AAV4R6G4_CAEEX</name>
<dbReference type="Proteomes" id="UP001054945">
    <property type="component" value="Unassembled WGS sequence"/>
</dbReference>
<comment type="caution">
    <text evidence="2">The sequence shown here is derived from an EMBL/GenBank/DDBJ whole genome shotgun (WGS) entry which is preliminary data.</text>
</comment>
<organism evidence="2 3">
    <name type="scientific">Caerostris extrusa</name>
    <name type="common">Bark spider</name>
    <name type="synonym">Caerostris bankana</name>
    <dbReference type="NCBI Taxonomy" id="172846"/>
    <lineage>
        <taxon>Eukaryota</taxon>
        <taxon>Metazoa</taxon>
        <taxon>Ecdysozoa</taxon>
        <taxon>Arthropoda</taxon>
        <taxon>Chelicerata</taxon>
        <taxon>Arachnida</taxon>
        <taxon>Araneae</taxon>
        <taxon>Araneomorphae</taxon>
        <taxon>Entelegynae</taxon>
        <taxon>Araneoidea</taxon>
        <taxon>Araneidae</taxon>
        <taxon>Caerostris</taxon>
    </lineage>
</organism>
<evidence type="ECO:0000313" key="2">
    <source>
        <dbReference type="EMBL" id="GIY17918.1"/>
    </source>
</evidence>
<keyword evidence="3" id="KW-1185">Reference proteome</keyword>
<proteinExistence type="predicted"/>
<accession>A0AAV4R6G4</accession>
<dbReference type="EMBL" id="BPLR01007561">
    <property type="protein sequence ID" value="GIY17918.1"/>
    <property type="molecule type" value="Genomic_DNA"/>
</dbReference>
<evidence type="ECO:0000313" key="3">
    <source>
        <dbReference type="Proteomes" id="UP001054945"/>
    </source>
</evidence>
<feature type="compositionally biased region" description="Basic and acidic residues" evidence="1">
    <location>
        <begin position="169"/>
        <end position="186"/>
    </location>
</feature>
<feature type="compositionally biased region" description="Polar residues" evidence="1">
    <location>
        <begin position="187"/>
        <end position="197"/>
    </location>
</feature>
<feature type="region of interest" description="Disordered" evidence="1">
    <location>
        <begin position="115"/>
        <end position="197"/>
    </location>
</feature>
<feature type="compositionally biased region" description="Basic and acidic residues" evidence="1">
    <location>
        <begin position="125"/>
        <end position="145"/>
    </location>
</feature>
<sequence length="224" mass="25648">MKIKRNTVEKFDLGSEEDEALEELTTRALKMEGAEFNAATKHDLMQKSNEHDHIKRDPDLNRNEMSYSKGDSVTESFLNNTTLGDFFSTPKITPMKRSEEIQSLKILKTKRTFKTNSGNNALNLSREKEDNHKQISPREKAEKQTESVNTDVKTGKYELTSENSDIDTELEKEGLTSPKADFRRSSTTETETQYNNQDKNSNLKKVFKCNRFLSAYGRCTNLDG</sequence>
<evidence type="ECO:0000256" key="1">
    <source>
        <dbReference type="SAM" id="MobiDB-lite"/>
    </source>
</evidence>
<reference evidence="2 3" key="1">
    <citation type="submission" date="2021-06" db="EMBL/GenBank/DDBJ databases">
        <title>Caerostris extrusa draft genome.</title>
        <authorList>
            <person name="Kono N."/>
            <person name="Arakawa K."/>
        </authorList>
    </citation>
    <scope>NUCLEOTIDE SEQUENCE [LARGE SCALE GENOMIC DNA]</scope>
</reference>
<gene>
    <name evidence="2" type="ORF">CEXT_128811</name>
</gene>
<feature type="compositionally biased region" description="Basic and acidic residues" evidence="1">
    <location>
        <begin position="40"/>
        <end position="62"/>
    </location>
</feature>
<dbReference type="AlphaFoldDB" id="A0AAV4R6G4"/>
<feature type="region of interest" description="Disordered" evidence="1">
    <location>
        <begin position="40"/>
        <end position="67"/>
    </location>
</feature>
<protein>
    <submittedName>
        <fullName evidence="2">Uncharacterized protein</fullName>
    </submittedName>
</protein>